<dbReference type="AlphaFoldDB" id="A0AAF0IMJ9"/>
<protein>
    <submittedName>
        <fullName evidence="2">Uncharacterized protein</fullName>
    </submittedName>
</protein>
<name>A0AAF0IMJ9_9BASI</name>
<feature type="compositionally biased region" description="Polar residues" evidence="1">
    <location>
        <begin position="148"/>
        <end position="157"/>
    </location>
</feature>
<sequence>MGSMGQKTTSGIQLRPSLSSSEEEKIDKNEAITRDPKSFQSISASGSKKVKDANEIAGPIVPVLRNEDPAVQDETDSEEYEDDSEQESEDEPNYGPYQYNMPTEEAPSYERAVSREETQSHGTFNPSDRYDLPPPIEGSAVLAPEVPTEQQASQVNLPNPPVAEQSNEESS</sequence>
<evidence type="ECO:0000256" key="1">
    <source>
        <dbReference type="SAM" id="MobiDB-lite"/>
    </source>
</evidence>
<keyword evidence="3" id="KW-1185">Reference proteome</keyword>
<organism evidence="2 3">
    <name type="scientific">Malassezia brasiliensis</name>
    <dbReference type="NCBI Taxonomy" id="1821822"/>
    <lineage>
        <taxon>Eukaryota</taxon>
        <taxon>Fungi</taxon>
        <taxon>Dikarya</taxon>
        <taxon>Basidiomycota</taxon>
        <taxon>Ustilaginomycotina</taxon>
        <taxon>Malasseziomycetes</taxon>
        <taxon>Malasseziales</taxon>
        <taxon>Malasseziaceae</taxon>
        <taxon>Malassezia</taxon>
    </lineage>
</organism>
<evidence type="ECO:0000313" key="3">
    <source>
        <dbReference type="Proteomes" id="UP001216638"/>
    </source>
</evidence>
<dbReference type="EMBL" id="CP119951">
    <property type="protein sequence ID" value="WFC94067.1"/>
    <property type="molecule type" value="Genomic_DNA"/>
</dbReference>
<feature type="compositionally biased region" description="Basic and acidic residues" evidence="1">
    <location>
        <begin position="22"/>
        <end position="37"/>
    </location>
</feature>
<gene>
    <name evidence="2" type="ORF">MBRA1_000697</name>
</gene>
<dbReference type="Proteomes" id="UP001216638">
    <property type="component" value="Chromosome 1"/>
</dbReference>
<accession>A0AAF0IMJ9</accession>
<reference evidence="2" key="1">
    <citation type="submission" date="2023-03" db="EMBL/GenBank/DDBJ databases">
        <title>Mating type loci evolution in Malassezia.</title>
        <authorList>
            <person name="Coelho M.A."/>
        </authorList>
    </citation>
    <scope>NUCLEOTIDE SEQUENCE</scope>
    <source>
        <strain evidence="2">CBS 14135</strain>
    </source>
</reference>
<feature type="compositionally biased region" description="Acidic residues" evidence="1">
    <location>
        <begin position="70"/>
        <end position="92"/>
    </location>
</feature>
<feature type="region of interest" description="Disordered" evidence="1">
    <location>
        <begin position="1"/>
        <end position="171"/>
    </location>
</feature>
<proteinExistence type="predicted"/>
<feature type="compositionally biased region" description="Polar residues" evidence="1">
    <location>
        <begin position="1"/>
        <end position="20"/>
    </location>
</feature>
<evidence type="ECO:0000313" key="2">
    <source>
        <dbReference type="EMBL" id="WFC94067.1"/>
    </source>
</evidence>